<sequence>MASIAANFVGQGKKVFIIGIGRCFRFARPFLFWNYLDHVKELKNQVSDTRKTPSKPFFFLKPTTSYITRGQRIEIPPGIDFELGVIIGHKCRSVIAQDAMKHVAGYTVAIDLTARNLQEDIKRKQLPWSSVKGFDTSCDAPQSFCPVGNFIQAKDIVDPHQLSIWLKLNGQLKQHSSFTFLSPPFFFSFGSTQNMIYKIPELISYCSGIMTLEEGDLILTGSSSSFLLLDENIRNKYYVKERKSKSTPAGVSSISPGDEVEIGLEQKLQVEYSQSQILDQIKFTAIQRPDGLTYDQLKV</sequence>
<dbReference type="OrthoDB" id="74910at2759"/>
<dbReference type="AlphaFoldDB" id="A0A0L6UNA4"/>
<keyword evidence="2" id="KW-0479">Metal-binding</keyword>
<reference evidence="4 5" key="1">
    <citation type="submission" date="2015-08" db="EMBL/GenBank/DDBJ databases">
        <title>Next Generation Sequencing and Analysis of the Genome of Puccinia sorghi L Schw, the Causal Agent of Maize Common Rust.</title>
        <authorList>
            <person name="Rochi L."/>
            <person name="Burguener G."/>
            <person name="Darino M."/>
            <person name="Turjanski A."/>
            <person name="Kreff E."/>
            <person name="Dieguez M.J."/>
            <person name="Sacco F."/>
        </authorList>
    </citation>
    <scope>NUCLEOTIDE SEQUENCE [LARGE SCALE GENOMIC DNA]</scope>
    <source>
        <strain evidence="4 5">RO10H11247</strain>
    </source>
</reference>
<dbReference type="SUPFAM" id="SSF56529">
    <property type="entry name" value="FAH"/>
    <property type="match status" value="1"/>
</dbReference>
<proteinExistence type="inferred from homology"/>
<feature type="domain" description="Fumarylacetoacetase-like C-terminal" evidence="3">
    <location>
        <begin position="32"/>
        <end position="178"/>
    </location>
</feature>
<organism evidence="4 5">
    <name type="scientific">Puccinia sorghi</name>
    <dbReference type="NCBI Taxonomy" id="27349"/>
    <lineage>
        <taxon>Eukaryota</taxon>
        <taxon>Fungi</taxon>
        <taxon>Dikarya</taxon>
        <taxon>Basidiomycota</taxon>
        <taxon>Pucciniomycotina</taxon>
        <taxon>Pucciniomycetes</taxon>
        <taxon>Pucciniales</taxon>
        <taxon>Pucciniaceae</taxon>
        <taxon>Puccinia</taxon>
    </lineage>
</organism>
<accession>A0A0L6UNA4</accession>
<dbReference type="GO" id="GO:0005739">
    <property type="term" value="C:mitochondrion"/>
    <property type="evidence" value="ECO:0007669"/>
    <property type="project" value="TreeGrafter"/>
</dbReference>
<dbReference type="GO" id="GO:0046872">
    <property type="term" value="F:metal ion binding"/>
    <property type="evidence" value="ECO:0007669"/>
    <property type="project" value="UniProtKB-KW"/>
</dbReference>
<name>A0A0L6UNA4_9BASI</name>
<dbReference type="STRING" id="27349.A0A0L6UNA4"/>
<dbReference type="PANTHER" id="PTHR11820">
    <property type="entry name" value="ACYLPYRUVASE"/>
    <property type="match status" value="1"/>
</dbReference>
<dbReference type="EMBL" id="LAVV01009768">
    <property type="protein sequence ID" value="KNZ50018.1"/>
    <property type="molecule type" value="Genomic_DNA"/>
</dbReference>
<evidence type="ECO:0000313" key="4">
    <source>
        <dbReference type="EMBL" id="KNZ50018.1"/>
    </source>
</evidence>
<dbReference type="InterPro" id="IPR036663">
    <property type="entry name" value="Fumarylacetoacetase_C_sf"/>
</dbReference>
<dbReference type="VEuPathDB" id="FungiDB:VP01_463g6"/>
<keyword evidence="5" id="KW-1185">Reference proteome</keyword>
<feature type="domain" description="Fumarylacetoacetase-like C-terminal" evidence="3">
    <location>
        <begin position="190"/>
        <end position="266"/>
    </location>
</feature>
<dbReference type="PANTHER" id="PTHR11820:SF7">
    <property type="entry name" value="ACYLPYRUVASE FAHD1, MITOCHONDRIAL"/>
    <property type="match status" value="1"/>
</dbReference>
<evidence type="ECO:0000256" key="2">
    <source>
        <dbReference type="ARBA" id="ARBA00022723"/>
    </source>
</evidence>
<gene>
    <name evidence="4" type="ORF">VP01_463g6</name>
</gene>
<protein>
    <recommendedName>
        <fullName evidence="3">Fumarylacetoacetase-like C-terminal domain-containing protein</fullName>
    </recommendedName>
</protein>
<dbReference type="Pfam" id="PF01557">
    <property type="entry name" value="FAA_hydrolase"/>
    <property type="match status" value="2"/>
</dbReference>
<dbReference type="Gene3D" id="3.90.850.10">
    <property type="entry name" value="Fumarylacetoacetase-like, C-terminal domain"/>
    <property type="match status" value="1"/>
</dbReference>
<evidence type="ECO:0000256" key="1">
    <source>
        <dbReference type="ARBA" id="ARBA00010211"/>
    </source>
</evidence>
<comment type="similarity">
    <text evidence="1">Belongs to the FAH family.</text>
</comment>
<dbReference type="GO" id="GO:0018773">
    <property type="term" value="F:acetylpyruvate hydrolase activity"/>
    <property type="evidence" value="ECO:0007669"/>
    <property type="project" value="TreeGrafter"/>
</dbReference>
<dbReference type="InterPro" id="IPR011234">
    <property type="entry name" value="Fumarylacetoacetase-like_C"/>
</dbReference>
<comment type="caution">
    <text evidence="4">The sequence shown here is derived from an EMBL/GenBank/DDBJ whole genome shotgun (WGS) entry which is preliminary data.</text>
</comment>
<dbReference type="Proteomes" id="UP000037035">
    <property type="component" value="Unassembled WGS sequence"/>
</dbReference>
<evidence type="ECO:0000259" key="3">
    <source>
        <dbReference type="Pfam" id="PF01557"/>
    </source>
</evidence>
<evidence type="ECO:0000313" key="5">
    <source>
        <dbReference type="Proteomes" id="UP000037035"/>
    </source>
</evidence>